<protein>
    <submittedName>
        <fullName evidence="1">Uncharacterized protein</fullName>
    </submittedName>
</protein>
<dbReference type="EMBL" id="CP053697">
    <property type="protein sequence ID" value="QKE65465.1"/>
    <property type="molecule type" value="Genomic_DNA"/>
</dbReference>
<name>A0A6M8G9H0_9GAMM</name>
<proteinExistence type="predicted"/>
<keyword evidence="2" id="KW-1185">Reference proteome</keyword>
<dbReference type="RefSeq" id="WP_173211384.1">
    <property type="nucleotide sequence ID" value="NZ_CP053697.2"/>
</dbReference>
<reference evidence="1" key="1">
    <citation type="submission" date="2020-07" db="EMBL/GenBank/DDBJ databases">
        <title>Nitrate ammonifying Pseudomonas campi sp. nov. isolated from German agricultural grassland.</title>
        <authorList>
            <person name="Timsy T."/>
            <person name="Ulrich A."/>
            <person name="Spanner T."/>
            <person name="Foesel B."/>
            <person name="Kolb S."/>
            <person name="Horn M.A."/>
            <person name="Behrendt U."/>
        </authorList>
    </citation>
    <scope>NUCLEOTIDE SEQUENCE</scope>
    <source>
        <strain evidence="1">S1-A32-2</strain>
    </source>
</reference>
<organism evidence="1 2">
    <name type="scientific">Aquipseudomonas campi</name>
    <dbReference type="NCBI Taxonomy" id="2731681"/>
    <lineage>
        <taxon>Bacteria</taxon>
        <taxon>Pseudomonadati</taxon>
        <taxon>Pseudomonadota</taxon>
        <taxon>Gammaproteobacteria</taxon>
        <taxon>Pseudomonadales</taxon>
        <taxon>Pseudomonadaceae</taxon>
        <taxon>Aquipseudomonas</taxon>
    </lineage>
</organism>
<sequence length="338" mass="38756">MYFRIGSDKAGTVSIANLVEGNSGAFSAHGVCAPVRNCIFLLEQIQQERQLSLPCTFIEKDPDRRMLSEGFLRAYKAGEHARSDIFLTTESLWGRLSKARVDDVRKGEQALRFLEAFRDFFRSHNFKIVLHLRRIDLYLESLYKQEVKAARTVSWDVLREKTSAVRAFAFFRLLEQCFGPENIIVRPFERSQLYKQCAVQDMLKIMGLADYAHEFSVVHGNEGLHRDLMETLIHMNARHGKVASNSALLSVSSRLKSEFDFKDVGSILDIQTRYELLEEYKEFYQYLAGNYAKQDSLFLEEIPSDQHLSYSLSSERAALIERLVFQAAQAEAVVCSAH</sequence>
<dbReference type="KEGG" id="pcam:HNE05_19570"/>
<gene>
    <name evidence="1" type="ORF">HNE05_19570</name>
</gene>
<accession>A0A6M8G9H0</accession>
<dbReference type="Proteomes" id="UP000501379">
    <property type="component" value="Chromosome"/>
</dbReference>
<dbReference type="AlphaFoldDB" id="A0A6M8G9H0"/>
<evidence type="ECO:0000313" key="1">
    <source>
        <dbReference type="EMBL" id="QKE65465.1"/>
    </source>
</evidence>
<evidence type="ECO:0000313" key="2">
    <source>
        <dbReference type="Proteomes" id="UP000501379"/>
    </source>
</evidence>